<organism evidence="2 3">
    <name type="scientific">Grifola frondosa</name>
    <name type="common">Maitake</name>
    <name type="synonym">Polyporus frondosus</name>
    <dbReference type="NCBI Taxonomy" id="5627"/>
    <lineage>
        <taxon>Eukaryota</taxon>
        <taxon>Fungi</taxon>
        <taxon>Dikarya</taxon>
        <taxon>Basidiomycota</taxon>
        <taxon>Agaricomycotina</taxon>
        <taxon>Agaricomycetes</taxon>
        <taxon>Polyporales</taxon>
        <taxon>Grifolaceae</taxon>
        <taxon>Grifola</taxon>
    </lineage>
</organism>
<protein>
    <submittedName>
        <fullName evidence="2">Uncharacterized protein</fullName>
    </submittedName>
</protein>
<dbReference type="EMBL" id="LUGG01000002">
    <property type="protein sequence ID" value="OBZ77285.1"/>
    <property type="molecule type" value="Genomic_DNA"/>
</dbReference>
<proteinExistence type="predicted"/>
<comment type="caution">
    <text evidence="2">The sequence shown here is derived from an EMBL/GenBank/DDBJ whole genome shotgun (WGS) entry which is preliminary data.</text>
</comment>
<accession>A0A1C7MK80</accession>
<keyword evidence="3" id="KW-1185">Reference proteome</keyword>
<dbReference type="Proteomes" id="UP000092993">
    <property type="component" value="Unassembled WGS sequence"/>
</dbReference>
<gene>
    <name evidence="2" type="ORF">A0H81_02840</name>
</gene>
<dbReference type="AlphaFoldDB" id="A0A1C7MK80"/>
<feature type="region of interest" description="Disordered" evidence="1">
    <location>
        <begin position="1"/>
        <end position="49"/>
    </location>
</feature>
<name>A0A1C7MK80_GRIFR</name>
<evidence type="ECO:0000256" key="1">
    <source>
        <dbReference type="SAM" id="MobiDB-lite"/>
    </source>
</evidence>
<reference evidence="2 3" key="1">
    <citation type="submission" date="2016-03" db="EMBL/GenBank/DDBJ databases">
        <title>Whole genome sequencing of Grifola frondosa 9006-11.</title>
        <authorList>
            <person name="Min B."/>
            <person name="Park H."/>
            <person name="Kim J.-G."/>
            <person name="Cho H."/>
            <person name="Oh Y.-L."/>
            <person name="Kong W.-S."/>
            <person name="Choi I.-G."/>
        </authorList>
    </citation>
    <scope>NUCLEOTIDE SEQUENCE [LARGE SCALE GENOMIC DNA]</scope>
    <source>
        <strain evidence="2 3">9006-11</strain>
    </source>
</reference>
<sequence>MPMDARLPAAEPAQAGPQMGDGVTSSPDRGSGSDGYFILESEGDSDRGRVVSRGRVRAGAKPDGQHFQIQLRGTAQPHGQHHQVRRVC</sequence>
<evidence type="ECO:0000313" key="2">
    <source>
        <dbReference type="EMBL" id="OBZ77285.1"/>
    </source>
</evidence>
<evidence type="ECO:0000313" key="3">
    <source>
        <dbReference type="Proteomes" id="UP000092993"/>
    </source>
</evidence>